<keyword evidence="2" id="KW-1185">Reference proteome</keyword>
<dbReference type="RefSeq" id="WP_345044217.1">
    <property type="nucleotide sequence ID" value="NZ_BAABED010000001.1"/>
</dbReference>
<evidence type="ECO:0000313" key="1">
    <source>
        <dbReference type="EMBL" id="MFB9714276.1"/>
    </source>
</evidence>
<accession>A0ABV5UP24</accession>
<gene>
    <name evidence="1" type="ORF">ACFFPI_09095</name>
</gene>
<evidence type="ECO:0000313" key="2">
    <source>
        <dbReference type="Proteomes" id="UP001589536"/>
    </source>
</evidence>
<organism evidence="1 2">
    <name type="scientific">Arthrobacter methylotrophus</name>
    <dbReference type="NCBI Taxonomy" id="121291"/>
    <lineage>
        <taxon>Bacteria</taxon>
        <taxon>Bacillati</taxon>
        <taxon>Actinomycetota</taxon>
        <taxon>Actinomycetes</taxon>
        <taxon>Micrococcales</taxon>
        <taxon>Micrococcaceae</taxon>
        <taxon>Arthrobacter</taxon>
    </lineage>
</organism>
<reference evidence="1 2" key="1">
    <citation type="submission" date="2024-09" db="EMBL/GenBank/DDBJ databases">
        <authorList>
            <person name="Sun Q."/>
            <person name="Mori K."/>
        </authorList>
    </citation>
    <scope>NUCLEOTIDE SEQUENCE [LARGE SCALE GENOMIC DNA]</scope>
    <source>
        <strain evidence="1 2">JCM 13519</strain>
    </source>
</reference>
<dbReference type="Proteomes" id="UP001589536">
    <property type="component" value="Unassembled WGS sequence"/>
</dbReference>
<comment type="caution">
    <text evidence="1">The sequence shown here is derived from an EMBL/GenBank/DDBJ whole genome shotgun (WGS) entry which is preliminary data.</text>
</comment>
<name>A0ABV5UP24_9MICC</name>
<evidence type="ECO:0008006" key="3">
    <source>
        <dbReference type="Google" id="ProtNLM"/>
    </source>
</evidence>
<protein>
    <recommendedName>
        <fullName evidence="3">YokE-like PH domain-containing protein</fullName>
    </recommendedName>
</protein>
<proteinExistence type="predicted"/>
<dbReference type="EMBL" id="JBHMBH010000019">
    <property type="protein sequence ID" value="MFB9714276.1"/>
    <property type="molecule type" value="Genomic_DNA"/>
</dbReference>
<sequence>MARTQLRPDITAARTKARLSPGSGRELTRLEEMLGVDEAVEAMAQARYQGCFGLAVLTDARLIFLCDGVIWKVSDDIALERIGLVQWQSVFGFGTLTVHVAGTPLEFTGITGTGGGAVLRGLREHLAEKDRIERLTRESVLSLTARFKPEPAQMTPDFMAGV</sequence>